<evidence type="ECO:0000256" key="7">
    <source>
        <dbReference type="ARBA" id="ARBA00047899"/>
    </source>
</evidence>
<keyword evidence="3 12" id="KW-0723">Serine/threonine-protein kinase</keyword>
<dbReference type="GO" id="GO:0004674">
    <property type="term" value="F:protein serine/threonine kinase activity"/>
    <property type="evidence" value="ECO:0007669"/>
    <property type="project" value="UniProtKB-KW"/>
</dbReference>
<keyword evidence="13" id="KW-1185">Reference proteome</keyword>
<dbReference type="PANTHER" id="PTHR44167:SF24">
    <property type="entry name" value="SERINE_THREONINE-PROTEIN KINASE CHK2"/>
    <property type="match status" value="1"/>
</dbReference>
<evidence type="ECO:0000259" key="10">
    <source>
        <dbReference type="PROSITE" id="PS50006"/>
    </source>
</evidence>
<dbReference type="Gene3D" id="2.60.200.20">
    <property type="match status" value="1"/>
</dbReference>
<dbReference type="EMBL" id="BTFZ01000002">
    <property type="protein sequence ID" value="GMM34168.1"/>
    <property type="molecule type" value="Genomic_DNA"/>
</dbReference>
<dbReference type="PROSITE" id="PS50011">
    <property type="entry name" value="PROTEIN_KINASE_DOM"/>
    <property type="match status" value="1"/>
</dbReference>
<dbReference type="InterPro" id="IPR008271">
    <property type="entry name" value="Ser/Thr_kinase_AS"/>
</dbReference>
<dbReference type="GO" id="GO:0044773">
    <property type="term" value="P:mitotic DNA damage checkpoint signaling"/>
    <property type="evidence" value="ECO:0007669"/>
    <property type="project" value="TreeGrafter"/>
</dbReference>
<dbReference type="RefSeq" id="XP_064851168.1">
    <property type="nucleotide sequence ID" value="XM_064995096.1"/>
</dbReference>
<dbReference type="PROSITE" id="PS00108">
    <property type="entry name" value="PROTEIN_KINASE_ST"/>
    <property type="match status" value="1"/>
</dbReference>
<dbReference type="SUPFAM" id="SSF49879">
    <property type="entry name" value="SMAD/FHA domain"/>
    <property type="match status" value="1"/>
</dbReference>
<evidence type="ECO:0000256" key="8">
    <source>
        <dbReference type="ARBA" id="ARBA00048679"/>
    </source>
</evidence>
<dbReference type="Gene3D" id="1.10.510.10">
    <property type="entry name" value="Transferase(Phosphotransferase) domain 1"/>
    <property type="match status" value="1"/>
</dbReference>
<dbReference type="PROSITE" id="PS00107">
    <property type="entry name" value="PROTEIN_KINASE_ATP"/>
    <property type="match status" value="1"/>
</dbReference>
<dbReference type="EC" id="2.7.11.1" evidence="2"/>
<accession>A0AAV5QJ47</accession>
<dbReference type="InterPro" id="IPR011009">
    <property type="entry name" value="Kinase-like_dom_sf"/>
</dbReference>
<dbReference type="GO" id="GO:0005524">
    <property type="term" value="F:ATP binding"/>
    <property type="evidence" value="ECO:0007669"/>
    <property type="project" value="UniProtKB-UniRule"/>
</dbReference>
<evidence type="ECO:0000256" key="5">
    <source>
        <dbReference type="ARBA" id="ARBA00022777"/>
    </source>
</evidence>
<evidence type="ECO:0000256" key="9">
    <source>
        <dbReference type="PROSITE-ProRule" id="PRU10141"/>
    </source>
</evidence>
<evidence type="ECO:0000256" key="3">
    <source>
        <dbReference type="ARBA" id="ARBA00022527"/>
    </source>
</evidence>
<dbReference type="PROSITE" id="PS50006">
    <property type="entry name" value="FHA_DOMAIN"/>
    <property type="match status" value="1"/>
</dbReference>
<evidence type="ECO:0000259" key="11">
    <source>
        <dbReference type="PROSITE" id="PS50011"/>
    </source>
</evidence>
<dbReference type="CDD" id="cd00060">
    <property type="entry name" value="FHA"/>
    <property type="match status" value="1"/>
</dbReference>
<feature type="domain" description="Protein kinase" evidence="11">
    <location>
        <begin position="159"/>
        <end position="449"/>
    </location>
</feature>
<dbReference type="InterPro" id="IPR017441">
    <property type="entry name" value="Protein_kinase_ATP_BS"/>
</dbReference>
<evidence type="ECO:0000256" key="1">
    <source>
        <dbReference type="ARBA" id="ARBA00005575"/>
    </source>
</evidence>
<evidence type="ECO:0000313" key="13">
    <source>
        <dbReference type="Proteomes" id="UP001360560"/>
    </source>
</evidence>
<protein>
    <recommendedName>
        <fullName evidence="2">non-specific serine/threonine protein kinase</fullName>
        <ecNumber evidence="2">2.7.11.1</ecNumber>
    </recommendedName>
</protein>
<dbReference type="SMART" id="SM00240">
    <property type="entry name" value="FHA"/>
    <property type="match status" value="1"/>
</dbReference>
<dbReference type="SMART" id="SM00220">
    <property type="entry name" value="S_TKc"/>
    <property type="match status" value="1"/>
</dbReference>
<comment type="similarity">
    <text evidence="1">Belongs to the protein kinase superfamily. CAMK Ser/Thr protein kinase family. CHEK2 subfamily.</text>
</comment>
<dbReference type="Pfam" id="PF00069">
    <property type="entry name" value="Pkinase"/>
    <property type="match status" value="1"/>
</dbReference>
<organism evidence="12 13">
    <name type="scientific">Saccharomycopsis crataegensis</name>
    <dbReference type="NCBI Taxonomy" id="43959"/>
    <lineage>
        <taxon>Eukaryota</taxon>
        <taxon>Fungi</taxon>
        <taxon>Dikarya</taxon>
        <taxon>Ascomycota</taxon>
        <taxon>Saccharomycotina</taxon>
        <taxon>Saccharomycetes</taxon>
        <taxon>Saccharomycopsidaceae</taxon>
        <taxon>Saccharomycopsis</taxon>
    </lineage>
</organism>
<dbReference type="GeneID" id="90072147"/>
<dbReference type="InterPro" id="IPR000253">
    <property type="entry name" value="FHA_dom"/>
</dbReference>
<keyword evidence="6 9" id="KW-0067">ATP-binding</keyword>
<keyword evidence="5 12" id="KW-0808">Transferase</keyword>
<keyword evidence="4 9" id="KW-0547">Nucleotide-binding</keyword>
<dbReference type="SUPFAM" id="SSF56112">
    <property type="entry name" value="Protein kinase-like (PK-like)"/>
    <property type="match status" value="1"/>
</dbReference>
<feature type="binding site" evidence="9">
    <location>
        <position position="188"/>
    </location>
    <ligand>
        <name>ATP</name>
        <dbReference type="ChEBI" id="CHEBI:30616"/>
    </ligand>
</feature>
<dbReference type="PANTHER" id="PTHR44167">
    <property type="entry name" value="OVARIAN-SPECIFIC SERINE/THREONINE-PROTEIN KINASE LOK-RELATED"/>
    <property type="match status" value="1"/>
</dbReference>
<dbReference type="Proteomes" id="UP001360560">
    <property type="component" value="Unassembled WGS sequence"/>
</dbReference>
<proteinExistence type="inferred from homology"/>
<comment type="caution">
    <text evidence="12">The sequence shown here is derived from an EMBL/GenBank/DDBJ whole genome shotgun (WGS) entry which is preliminary data.</text>
</comment>
<dbReference type="Pfam" id="PF00498">
    <property type="entry name" value="FHA"/>
    <property type="match status" value="1"/>
</dbReference>
<evidence type="ECO:0000256" key="6">
    <source>
        <dbReference type="ARBA" id="ARBA00022840"/>
    </source>
</evidence>
<comment type="catalytic activity">
    <reaction evidence="7">
        <text>L-threonyl-[protein] + ATP = O-phospho-L-threonyl-[protein] + ADP + H(+)</text>
        <dbReference type="Rhea" id="RHEA:46608"/>
        <dbReference type="Rhea" id="RHEA-COMP:11060"/>
        <dbReference type="Rhea" id="RHEA-COMP:11605"/>
        <dbReference type="ChEBI" id="CHEBI:15378"/>
        <dbReference type="ChEBI" id="CHEBI:30013"/>
        <dbReference type="ChEBI" id="CHEBI:30616"/>
        <dbReference type="ChEBI" id="CHEBI:61977"/>
        <dbReference type="ChEBI" id="CHEBI:456216"/>
        <dbReference type="EC" id="2.7.11.1"/>
    </reaction>
</comment>
<evidence type="ECO:0000256" key="4">
    <source>
        <dbReference type="ARBA" id="ARBA00022741"/>
    </source>
</evidence>
<sequence>MDNNQIAIGTFYNLGNSSSNFDLTVSESALDKDNSSVSIVLGRGSGCDIRIKDSHISAAHCNIKITGLSSLSYNNGKIHVAISDLSLNGTFINGVKLDPDTLYLLKPNDLVKFGTFHEYIFKLKDIRHLSSRSSNPGDQKSKKKEEARSNRNIFDHYHFTENDIIGKGNFGSVYKARNRQTNELVAVKVVQSTRPEEALMINKEIGTLKSCEHNNIMKIIDQFHHLGTDTSKKKTRTVVNTCLILEYIESGDLYGKVTGSVNSKISEQETMFYFEQILDGICYLHENGIIHRDIKLENILLHKSANPYVSRFNNYQGESYGDIVIKIADFGLSKCLGEELFTKTICGTPQYVAPEILQYSHLNPTTKKFSIRPYGKQVDLWSCGIVLFTCLFGYFPFNNDDPVRDTIKYCESDTLKTISAESVELFQNLLEINPEQRLSSHEALKHSWFNCYNKYANGSYLEQNKENFSNYDGDDTIMNDNVVAQGDSMYGNDTSTLDIGVNVKNIPNTHAANGSELNRFANDIIDNFADYNSESGTKVLGSDSSKGSNVSIKQSLLLSNVSNDSNQQSFAFDSLKLEEEFTKGDGNYSNYF</sequence>
<feature type="domain" description="FHA" evidence="10">
    <location>
        <begin position="39"/>
        <end position="97"/>
    </location>
</feature>
<dbReference type="GO" id="GO:0005634">
    <property type="term" value="C:nucleus"/>
    <property type="evidence" value="ECO:0007669"/>
    <property type="project" value="TreeGrafter"/>
</dbReference>
<dbReference type="GO" id="GO:0005737">
    <property type="term" value="C:cytoplasm"/>
    <property type="evidence" value="ECO:0007669"/>
    <property type="project" value="TreeGrafter"/>
</dbReference>
<dbReference type="AlphaFoldDB" id="A0AAV5QJ47"/>
<name>A0AAV5QJ47_9ASCO</name>
<comment type="catalytic activity">
    <reaction evidence="8">
        <text>L-seryl-[protein] + ATP = O-phospho-L-seryl-[protein] + ADP + H(+)</text>
        <dbReference type="Rhea" id="RHEA:17989"/>
        <dbReference type="Rhea" id="RHEA-COMP:9863"/>
        <dbReference type="Rhea" id="RHEA-COMP:11604"/>
        <dbReference type="ChEBI" id="CHEBI:15378"/>
        <dbReference type="ChEBI" id="CHEBI:29999"/>
        <dbReference type="ChEBI" id="CHEBI:30616"/>
        <dbReference type="ChEBI" id="CHEBI:83421"/>
        <dbReference type="ChEBI" id="CHEBI:456216"/>
        <dbReference type="EC" id="2.7.11.1"/>
    </reaction>
</comment>
<evidence type="ECO:0000313" key="12">
    <source>
        <dbReference type="EMBL" id="GMM34168.1"/>
    </source>
</evidence>
<gene>
    <name evidence="12" type="ORF">DASC09_014930</name>
</gene>
<dbReference type="InterPro" id="IPR008984">
    <property type="entry name" value="SMAD_FHA_dom_sf"/>
</dbReference>
<dbReference type="InterPro" id="IPR000719">
    <property type="entry name" value="Prot_kinase_dom"/>
</dbReference>
<reference evidence="12 13" key="1">
    <citation type="journal article" date="2023" name="Elife">
        <title>Identification of key yeast species and microbe-microbe interactions impacting larval growth of Drosophila in the wild.</title>
        <authorList>
            <person name="Mure A."/>
            <person name="Sugiura Y."/>
            <person name="Maeda R."/>
            <person name="Honda K."/>
            <person name="Sakurai N."/>
            <person name="Takahashi Y."/>
            <person name="Watada M."/>
            <person name="Katoh T."/>
            <person name="Gotoh A."/>
            <person name="Gotoh Y."/>
            <person name="Taniguchi I."/>
            <person name="Nakamura K."/>
            <person name="Hayashi T."/>
            <person name="Katayama T."/>
            <person name="Uemura T."/>
            <person name="Hattori Y."/>
        </authorList>
    </citation>
    <scope>NUCLEOTIDE SEQUENCE [LARGE SCALE GENOMIC DNA]</scope>
    <source>
        <strain evidence="12 13">SC-9</strain>
    </source>
</reference>
<keyword evidence="5 12" id="KW-0418">Kinase</keyword>
<evidence type="ECO:0000256" key="2">
    <source>
        <dbReference type="ARBA" id="ARBA00012513"/>
    </source>
</evidence>